<dbReference type="InterPro" id="IPR006564">
    <property type="entry name" value="Znf_PMZ"/>
</dbReference>
<evidence type="ECO:0000256" key="5">
    <source>
        <dbReference type="SAM" id="MobiDB-lite"/>
    </source>
</evidence>
<evidence type="ECO:0000259" key="6">
    <source>
        <dbReference type="PROSITE" id="PS50966"/>
    </source>
</evidence>
<keyword evidence="3" id="KW-0862">Zinc</keyword>
<dbReference type="Proteomes" id="UP000694005">
    <property type="component" value="Chromosome A04"/>
</dbReference>
<evidence type="ECO:0000256" key="1">
    <source>
        <dbReference type="ARBA" id="ARBA00022723"/>
    </source>
</evidence>
<evidence type="ECO:0000313" key="7">
    <source>
        <dbReference type="EMBL" id="CAG7906035.1"/>
    </source>
</evidence>
<feature type="region of interest" description="Disordered" evidence="5">
    <location>
        <begin position="285"/>
        <end position="321"/>
    </location>
</feature>
<sequence>MGQLVNLVVGVWEQVSSGGWLFLEDPTERKYAVMVHESQTYATLMDLVRTRYSVGVQTANLLTYEFPDWMKVPGGSATPPGDVREDGDVELFMSIWLEILELRLLVTIGNDVVARYLFKRRDNYTVIGSSTGGVVPKACTYRSHVPATNHSVGAWPHIEDGLPDGTAYWEGMLAQGWVSANQQYLMDLCTDEEMGVLPKNALSTTTPHGVLAQESSEATQSSTDSSTEPLHSIVPIDQMGVIRLDEANQHLVCRPSMALTIVESQQRRVAILEYLRKRKGKVCDDKVGPRKRERPADFHNTEALNTNFADPEPYDDSTDEGTSPTVTMLINQHLYVGQVFIDRSTFKTHMSLYALAKKFRFYCRRSEPGKMVLDCKGDRCNWRVLASKLAGCSRFQIKVLSEHHTCTVDDRCDFKRHATSNLIGEMVRSKFSGVGHGPKPGTLREFMRTDHQVPITYWKAWKSREIAIESGLGNTTDAYKELPSYLEQLFNLEQKNCSCLEFDMLLIPCVHASAAAIHSNRRVDSLVGE</sequence>
<feature type="domain" description="SWIM-type" evidence="6">
    <location>
        <begin position="482"/>
        <end position="520"/>
    </location>
</feature>
<keyword evidence="1" id="KW-0479">Metal-binding</keyword>
<dbReference type="Pfam" id="PF04434">
    <property type="entry name" value="SWIM"/>
    <property type="match status" value="1"/>
</dbReference>
<dbReference type="InterPro" id="IPR004332">
    <property type="entry name" value="Transposase_MuDR"/>
</dbReference>
<evidence type="ECO:0000256" key="2">
    <source>
        <dbReference type="ARBA" id="ARBA00022771"/>
    </source>
</evidence>
<dbReference type="AlphaFoldDB" id="A0A8D9HV45"/>
<accession>A0A8D9HV45</accession>
<gene>
    <name evidence="7" type="ORF">BRAPAZ1V2_A04P09360.2</name>
</gene>
<feature type="non-terminal residue" evidence="7">
    <location>
        <position position="529"/>
    </location>
</feature>
<dbReference type="EMBL" id="LS974620">
    <property type="protein sequence ID" value="CAG7906035.1"/>
    <property type="molecule type" value="Genomic_DNA"/>
</dbReference>
<dbReference type="PANTHER" id="PTHR31973">
    <property type="entry name" value="POLYPROTEIN, PUTATIVE-RELATED"/>
    <property type="match status" value="1"/>
</dbReference>
<proteinExistence type="predicted"/>
<dbReference type="GO" id="GO:0008270">
    <property type="term" value="F:zinc ion binding"/>
    <property type="evidence" value="ECO:0007669"/>
    <property type="project" value="UniProtKB-KW"/>
</dbReference>
<evidence type="ECO:0000313" key="8">
    <source>
        <dbReference type="Proteomes" id="UP000694005"/>
    </source>
</evidence>
<dbReference type="PROSITE" id="PS50966">
    <property type="entry name" value="ZF_SWIM"/>
    <property type="match status" value="1"/>
</dbReference>
<organism evidence="7 8">
    <name type="scientific">Brassica campestris</name>
    <name type="common">Field mustard</name>
    <dbReference type="NCBI Taxonomy" id="3711"/>
    <lineage>
        <taxon>Eukaryota</taxon>
        <taxon>Viridiplantae</taxon>
        <taxon>Streptophyta</taxon>
        <taxon>Embryophyta</taxon>
        <taxon>Tracheophyta</taxon>
        <taxon>Spermatophyta</taxon>
        <taxon>Magnoliopsida</taxon>
        <taxon>eudicotyledons</taxon>
        <taxon>Gunneridae</taxon>
        <taxon>Pentapetalae</taxon>
        <taxon>rosids</taxon>
        <taxon>malvids</taxon>
        <taxon>Brassicales</taxon>
        <taxon>Brassicaceae</taxon>
        <taxon>Brassiceae</taxon>
        <taxon>Brassica</taxon>
    </lineage>
</organism>
<evidence type="ECO:0000256" key="3">
    <source>
        <dbReference type="ARBA" id="ARBA00022833"/>
    </source>
</evidence>
<dbReference type="InterPro" id="IPR007527">
    <property type="entry name" value="Znf_SWIM"/>
</dbReference>
<dbReference type="Gramene" id="A04p09360.2_BraZ1">
    <property type="protein sequence ID" value="A04p09360.2_BraZ1.CDS"/>
    <property type="gene ID" value="A04g09360.2_BraZ1"/>
</dbReference>
<name>A0A8D9HV45_BRACM</name>
<feature type="compositionally biased region" description="Basic and acidic residues" evidence="5">
    <location>
        <begin position="285"/>
        <end position="300"/>
    </location>
</feature>
<protein>
    <recommendedName>
        <fullName evidence="6">SWIM-type domain-containing protein</fullName>
    </recommendedName>
</protein>
<dbReference type="SMART" id="SM00575">
    <property type="entry name" value="ZnF_PMZ"/>
    <property type="match status" value="1"/>
</dbReference>
<evidence type="ECO:0000256" key="4">
    <source>
        <dbReference type="PROSITE-ProRule" id="PRU00325"/>
    </source>
</evidence>
<dbReference type="PANTHER" id="PTHR31973:SF113">
    <property type="entry name" value="PROTEIN FAR1-RELATED SEQUENCE 5-LIKE"/>
    <property type="match status" value="1"/>
</dbReference>
<reference evidence="7 8" key="1">
    <citation type="submission" date="2021-07" db="EMBL/GenBank/DDBJ databases">
        <authorList>
            <consortium name="Genoscope - CEA"/>
            <person name="William W."/>
        </authorList>
    </citation>
    <scope>NUCLEOTIDE SEQUENCE [LARGE SCALE GENOMIC DNA]</scope>
</reference>
<dbReference type="Pfam" id="PF03108">
    <property type="entry name" value="DBD_Tnp_Mut"/>
    <property type="match status" value="1"/>
</dbReference>
<keyword evidence="2 4" id="KW-0863">Zinc-finger</keyword>